<sequence>MLNISQLLKSDTNSMLLPAITILIFLFFLRKLFLTTNSTRKRLPPSPKTLPIIGNLHQIGPLPHRTLHRLSRHHGELMLLHFGQKPVLVVSSARAACEIMKTQDVIFADRPQLRIFKRLLYNCKDVATAPYGNYWKQIRSVCVLQLLSSKRVQSFRHIREEEVDNMIREIQQSSLTAVNLSRLFANFTNDVICRVAFGMRFKGKIAGIDFKELMEKQEVLLGGVHVGEFIPWLSWINYVNGVENEIKKVAKDMNTCLEAIIQQHLDQRDHDQSSVKGNNDEKTKDLVDVLLGLQHDYTDHSGLDQESIKAIVSDMFVAGTTTTYAMLEWAMSELLRNPKAMESLQRDVRGNWGDKTGITDSNLDKMTYLKAVIKETFRLHPSVPLLLPRISMQDATVNGYDIPARTLVMINAWAIHRDATSWDEPEEFKPERFLDSAVDYKGQDFDLIPFGSGRRGCPGIYFAISNIELALANLVNKFDWRLPNGVDGTSLDMMELPGLTAHRAAPLMALAIPRFS</sequence>
<dbReference type="CDD" id="cd11072">
    <property type="entry name" value="CYP71-like"/>
    <property type="match status" value="1"/>
</dbReference>
<dbReference type="InterPro" id="IPR001128">
    <property type="entry name" value="Cyt_P450"/>
</dbReference>
<evidence type="ECO:0000256" key="2">
    <source>
        <dbReference type="ARBA" id="ARBA00022723"/>
    </source>
</evidence>
<dbReference type="AlphaFoldDB" id="A0AAW1KVK7"/>
<proteinExistence type="inferred from homology"/>
<dbReference type="GO" id="GO:0005506">
    <property type="term" value="F:iron ion binding"/>
    <property type="evidence" value="ECO:0007669"/>
    <property type="project" value="InterPro"/>
</dbReference>
<keyword evidence="6" id="KW-1133">Transmembrane helix</keyword>
<accession>A0AAW1KVK7</accession>
<dbReference type="PRINTS" id="PR00385">
    <property type="entry name" value="P450"/>
</dbReference>
<evidence type="ECO:0008006" key="9">
    <source>
        <dbReference type="Google" id="ProtNLM"/>
    </source>
</evidence>
<organism evidence="7 8">
    <name type="scientific">Saponaria officinalis</name>
    <name type="common">Common soapwort</name>
    <name type="synonym">Lychnis saponaria</name>
    <dbReference type="NCBI Taxonomy" id="3572"/>
    <lineage>
        <taxon>Eukaryota</taxon>
        <taxon>Viridiplantae</taxon>
        <taxon>Streptophyta</taxon>
        <taxon>Embryophyta</taxon>
        <taxon>Tracheophyta</taxon>
        <taxon>Spermatophyta</taxon>
        <taxon>Magnoliopsida</taxon>
        <taxon>eudicotyledons</taxon>
        <taxon>Gunneridae</taxon>
        <taxon>Pentapetalae</taxon>
        <taxon>Caryophyllales</taxon>
        <taxon>Caryophyllaceae</taxon>
        <taxon>Caryophylleae</taxon>
        <taxon>Saponaria</taxon>
    </lineage>
</organism>
<dbReference type="InterPro" id="IPR002401">
    <property type="entry name" value="Cyt_P450_E_grp-I"/>
</dbReference>
<keyword evidence="5" id="KW-0503">Monooxygenase</keyword>
<keyword evidence="5" id="KW-0560">Oxidoreductase</keyword>
<evidence type="ECO:0000313" key="8">
    <source>
        <dbReference type="Proteomes" id="UP001443914"/>
    </source>
</evidence>
<keyword evidence="4 5" id="KW-0349">Heme</keyword>
<dbReference type="PROSITE" id="PS00086">
    <property type="entry name" value="CYTOCHROME_P450"/>
    <property type="match status" value="1"/>
</dbReference>
<evidence type="ECO:0000256" key="1">
    <source>
        <dbReference type="ARBA" id="ARBA00010617"/>
    </source>
</evidence>
<comment type="similarity">
    <text evidence="1 5">Belongs to the cytochrome P450 family.</text>
</comment>
<feature type="binding site" description="axial binding residue" evidence="4">
    <location>
        <position position="457"/>
    </location>
    <ligand>
        <name>heme</name>
        <dbReference type="ChEBI" id="CHEBI:30413"/>
    </ligand>
    <ligandPart>
        <name>Fe</name>
        <dbReference type="ChEBI" id="CHEBI:18248"/>
    </ligandPart>
</feature>
<dbReference type="EMBL" id="JBDFQZ010000005">
    <property type="protein sequence ID" value="KAK9726691.1"/>
    <property type="molecule type" value="Genomic_DNA"/>
</dbReference>
<evidence type="ECO:0000313" key="7">
    <source>
        <dbReference type="EMBL" id="KAK9726691.1"/>
    </source>
</evidence>
<dbReference type="PRINTS" id="PR00463">
    <property type="entry name" value="EP450I"/>
</dbReference>
<keyword evidence="2 4" id="KW-0479">Metal-binding</keyword>
<keyword evidence="6" id="KW-0472">Membrane</keyword>
<name>A0AAW1KVK7_SAPOF</name>
<evidence type="ECO:0000256" key="3">
    <source>
        <dbReference type="ARBA" id="ARBA00023004"/>
    </source>
</evidence>
<dbReference type="SUPFAM" id="SSF48264">
    <property type="entry name" value="Cytochrome P450"/>
    <property type="match status" value="1"/>
</dbReference>
<gene>
    <name evidence="7" type="ORF">RND81_05G230900</name>
</gene>
<dbReference type="Pfam" id="PF00067">
    <property type="entry name" value="p450"/>
    <property type="match status" value="1"/>
</dbReference>
<dbReference type="PANTHER" id="PTHR47955:SF15">
    <property type="entry name" value="CYTOCHROME P450 71A2-LIKE"/>
    <property type="match status" value="1"/>
</dbReference>
<feature type="transmembrane region" description="Helical" evidence="6">
    <location>
        <begin position="15"/>
        <end position="33"/>
    </location>
</feature>
<dbReference type="InterPro" id="IPR036396">
    <property type="entry name" value="Cyt_P450_sf"/>
</dbReference>
<evidence type="ECO:0000256" key="5">
    <source>
        <dbReference type="RuleBase" id="RU000461"/>
    </source>
</evidence>
<evidence type="ECO:0000256" key="6">
    <source>
        <dbReference type="SAM" id="Phobius"/>
    </source>
</evidence>
<keyword evidence="6" id="KW-0812">Transmembrane</keyword>
<evidence type="ECO:0000256" key="4">
    <source>
        <dbReference type="PIRSR" id="PIRSR602401-1"/>
    </source>
</evidence>
<dbReference type="Proteomes" id="UP001443914">
    <property type="component" value="Unassembled WGS sequence"/>
</dbReference>
<dbReference type="GO" id="GO:0004497">
    <property type="term" value="F:monooxygenase activity"/>
    <property type="evidence" value="ECO:0007669"/>
    <property type="project" value="UniProtKB-KW"/>
</dbReference>
<dbReference type="InterPro" id="IPR017972">
    <property type="entry name" value="Cyt_P450_CS"/>
</dbReference>
<dbReference type="PANTHER" id="PTHR47955">
    <property type="entry name" value="CYTOCHROME P450 FAMILY 71 PROTEIN"/>
    <property type="match status" value="1"/>
</dbReference>
<protein>
    <recommendedName>
        <fullName evidence="9">Cytochrome P450</fullName>
    </recommendedName>
</protein>
<keyword evidence="3 4" id="KW-0408">Iron</keyword>
<dbReference type="Gene3D" id="1.10.630.10">
    <property type="entry name" value="Cytochrome P450"/>
    <property type="match status" value="1"/>
</dbReference>
<dbReference type="GO" id="GO:0016705">
    <property type="term" value="F:oxidoreductase activity, acting on paired donors, with incorporation or reduction of molecular oxygen"/>
    <property type="evidence" value="ECO:0007669"/>
    <property type="project" value="InterPro"/>
</dbReference>
<keyword evidence="8" id="KW-1185">Reference proteome</keyword>
<dbReference type="FunFam" id="1.10.630.10:FF:000011">
    <property type="entry name" value="Cytochrome P450 83B1"/>
    <property type="match status" value="1"/>
</dbReference>
<reference evidence="7" key="1">
    <citation type="submission" date="2024-03" db="EMBL/GenBank/DDBJ databases">
        <title>WGS assembly of Saponaria officinalis var. Norfolk2.</title>
        <authorList>
            <person name="Jenkins J."/>
            <person name="Shu S."/>
            <person name="Grimwood J."/>
            <person name="Barry K."/>
            <person name="Goodstein D."/>
            <person name="Schmutz J."/>
            <person name="Leebens-Mack J."/>
            <person name="Osbourn A."/>
        </authorList>
    </citation>
    <scope>NUCLEOTIDE SEQUENCE [LARGE SCALE GENOMIC DNA]</scope>
    <source>
        <strain evidence="7">JIC</strain>
    </source>
</reference>
<comment type="caution">
    <text evidence="7">The sequence shown here is derived from an EMBL/GenBank/DDBJ whole genome shotgun (WGS) entry which is preliminary data.</text>
</comment>
<dbReference type="GO" id="GO:0020037">
    <property type="term" value="F:heme binding"/>
    <property type="evidence" value="ECO:0007669"/>
    <property type="project" value="InterPro"/>
</dbReference>
<comment type="cofactor">
    <cofactor evidence="4">
        <name>heme</name>
        <dbReference type="ChEBI" id="CHEBI:30413"/>
    </cofactor>
</comment>